<evidence type="ECO:0000313" key="7">
    <source>
        <dbReference type="Proteomes" id="UP000599179"/>
    </source>
</evidence>
<evidence type="ECO:0000256" key="2">
    <source>
        <dbReference type="ARBA" id="ARBA00022576"/>
    </source>
</evidence>
<feature type="domain" description="Aminotransferase class I/classII large" evidence="5">
    <location>
        <begin position="28"/>
        <end position="377"/>
    </location>
</feature>
<organism evidence="6 7">
    <name type="scientific">Psychroflexus planctonicus</name>
    <dbReference type="NCBI Taxonomy" id="1526575"/>
    <lineage>
        <taxon>Bacteria</taxon>
        <taxon>Pseudomonadati</taxon>
        <taxon>Bacteroidota</taxon>
        <taxon>Flavobacteriia</taxon>
        <taxon>Flavobacteriales</taxon>
        <taxon>Flavobacteriaceae</taxon>
        <taxon>Psychroflexus</taxon>
    </lineage>
</organism>
<comment type="caution">
    <text evidence="6">The sequence shown here is derived from an EMBL/GenBank/DDBJ whole genome shotgun (WGS) entry which is preliminary data.</text>
</comment>
<reference evidence="7" key="1">
    <citation type="journal article" date="2019" name="Int. J. Syst. Evol. Microbiol.">
        <title>The Global Catalogue of Microorganisms (GCM) 10K type strain sequencing project: providing services to taxonomists for standard genome sequencing and annotation.</title>
        <authorList>
            <consortium name="The Broad Institute Genomics Platform"/>
            <consortium name="The Broad Institute Genome Sequencing Center for Infectious Disease"/>
            <person name="Wu L."/>
            <person name="Ma J."/>
        </authorList>
    </citation>
    <scope>NUCLEOTIDE SEQUENCE [LARGE SCALE GENOMIC DNA]</scope>
    <source>
        <strain evidence="7">CGMCC 1.12931</strain>
    </source>
</reference>
<dbReference type="InterPro" id="IPR051326">
    <property type="entry name" value="Kynurenine-oxoglutarate_AT"/>
</dbReference>
<dbReference type="SUPFAM" id="SSF53383">
    <property type="entry name" value="PLP-dependent transferases"/>
    <property type="match status" value="1"/>
</dbReference>
<gene>
    <name evidence="6" type="ORF">GCM10010832_18250</name>
</gene>
<dbReference type="Gene3D" id="3.40.640.10">
    <property type="entry name" value="Type I PLP-dependent aspartate aminotransferase-like (Major domain)"/>
    <property type="match status" value="1"/>
</dbReference>
<dbReference type="InterPro" id="IPR015424">
    <property type="entry name" value="PyrdxlP-dep_Trfase"/>
</dbReference>
<accession>A0ABQ1SJV8</accession>
<protein>
    <submittedName>
        <fullName evidence="6">Aminotransferase</fullName>
    </submittedName>
</protein>
<name>A0ABQ1SJV8_9FLAO</name>
<sequence>MKSITSKLPHIGTTIFTKMSKLAQEHNAINLSQGFPNFEADSKLLEMQNQAVKNHRNQYAPLSGLPKLNQAVLDKANSLYGSNYAEDEICMTAGATQAIFTSLAASIHPGDEVIMLKPAYDCYEPAVALFGGKPIPIEMKAPTYEVDWNEVQDKVSSKTKMIMINSPHNPTGKVFSEADMQALIQIVKNTNILILSDEVYEHMTFDGRPHLSVAKYPELQSRSFLTASFGKTFHVTGWKLGYVLAPKLLMKEFKKVHQYNVFCVNHPMQVAISEYIADKNTYLNLPDFYQKKRDQFLSLIQNSRFEFTPSEGTYFQMASYKNISNEKDTDFTLRLIKEFGLAAIPVSVFNKDEKCRKMIRFCFAKTDATLEKAAEIINRI</sequence>
<keyword evidence="3" id="KW-0808">Transferase</keyword>
<keyword evidence="4" id="KW-0663">Pyridoxal phosphate</keyword>
<dbReference type="InterPro" id="IPR015421">
    <property type="entry name" value="PyrdxlP-dep_Trfase_major"/>
</dbReference>
<evidence type="ECO:0000256" key="3">
    <source>
        <dbReference type="ARBA" id="ARBA00022679"/>
    </source>
</evidence>
<proteinExistence type="predicted"/>
<dbReference type="PANTHER" id="PTHR43807:SF20">
    <property type="entry name" value="FI04487P"/>
    <property type="match status" value="1"/>
</dbReference>
<dbReference type="Pfam" id="PF00155">
    <property type="entry name" value="Aminotran_1_2"/>
    <property type="match status" value="1"/>
</dbReference>
<evidence type="ECO:0000256" key="4">
    <source>
        <dbReference type="ARBA" id="ARBA00022898"/>
    </source>
</evidence>
<dbReference type="GO" id="GO:0008483">
    <property type="term" value="F:transaminase activity"/>
    <property type="evidence" value="ECO:0007669"/>
    <property type="project" value="UniProtKB-KW"/>
</dbReference>
<dbReference type="CDD" id="cd00609">
    <property type="entry name" value="AAT_like"/>
    <property type="match status" value="1"/>
</dbReference>
<evidence type="ECO:0000313" key="6">
    <source>
        <dbReference type="EMBL" id="GGE38336.1"/>
    </source>
</evidence>
<dbReference type="Gene3D" id="3.90.1150.10">
    <property type="entry name" value="Aspartate Aminotransferase, domain 1"/>
    <property type="match status" value="1"/>
</dbReference>
<dbReference type="RefSeq" id="WP_188458800.1">
    <property type="nucleotide sequence ID" value="NZ_BMGM01000007.1"/>
</dbReference>
<dbReference type="Proteomes" id="UP000599179">
    <property type="component" value="Unassembled WGS sequence"/>
</dbReference>
<keyword evidence="7" id="KW-1185">Reference proteome</keyword>
<comment type="cofactor">
    <cofactor evidence="1">
        <name>pyridoxal 5'-phosphate</name>
        <dbReference type="ChEBI" id="CHEBI:597326"/>
    </cofactor>
</comment>
<dbReference type="EMBL" id="BMGM01000007">
    <property type="protein sequence ID" value="GGE38336.1"/>
    <property type="molecule type" value="Genomic_DNA"/>
</dbReference>
<evidence type="ECO:0000259" key="5">
    <source>
        <dbReference type="Pfam" id="PF00155"/>
    </source>
</evidence>
<evidence type="ECO:0000256" key="1">
    <source>
        <dbReference type="ARBA" id="ARBA00001933"/>
    </source>
</evidence>
<dbReference type="NCBIfam" id="NF006569">
    <property type="entry name" value="PRK09082.1"/>
    <property type="match status" value="1"/>
</dbReference>
<keyword evidence="2 6" id="KW-0032">Aminotransferase</keyword>
<dbReference type="InterPro" id="IPR015422">
    <property type="entry name" value="PyrdxlP-dep_Trfase_small"/>
</dbReference>
<dbReference type="InterPro" id="IPR004839">
    <property type="entry name" value="Aminotransferase_I/II_large"/>
</dbReference>
<dbReference type="PANTHER" id="PTHR43807">
    <property type="entry name" value="FI04487P"/>
    <property type="match status" value="1"/>
</dbReference>